<protein>
    <submittedName>
        <fullName evidence="2">Uncharacterized protein</fullName>
    </submittedName>
</protein>
<evidence type="ECO:0000313" key="3">
    <source>
        <dbReference type="Proteomes" id="UP000281553"/>
    </source>
</evidence>
<feature type="compositionally biased region" description="Polar residues" evidence="1">
    <location>
        <begin position="50"/>
        <end position="59"/>
    </location>
</feature>
<feature type="region of interest" description="Disordered" evidence="1">
    <location>
        <begin position="18"/>
        <end position="66"/>
    </location>
</feature>
<sequence>MGLLGHIRIHNCSVNRDVDTTSTYHTPNTSSSLPLSSPRHPQDLDPPSSTPGNTRSEQNSGGGGGEGGCGDGCIKVSNMKNFAEDVDVSVLEVCCRGGDRFGAVNCGC</sequence>
<keyword evidence="3" id="KW-1185">Reference proteome</keyword>
<evidence type="ECO:0000256" key="1">
    <source>
        <dbReference type="SAM" id="MobiDB-lite"/>
    </source>
</evidence>
<dbReference type="EMBL" id="UYRU01001181">
    <property type="protein sequence ID" value="VDK31281.1"/>
    <property type="molecule type" value="Genomic_DNA"/>
</dbReference>
<proteinExistence type="predicted"/>
<dbReference type="AlphaFoldDB" id="A0A3P6QH07"/>
<gene>
    <name evidence="2" type="ORF">DILT_LOCUS308</name>
</gene>
<name>A0A3P6QH07_DIBLA</name>
<accession>A0A3P6QH07</accession>
<reference evidence="2 3" key="1">
    <citation type="submission" date="2018-11" db="EMBL/GenBank/DDBJ databases">
        <authorList>
            <consortium name="Pathogen Informatics"/>
        </authorList>
    </citation>
    <scope>NUCLEOTIDE SEQUENCE [LARGE SCALE GENOMIC DNA]</scope>
</reference>
<dbReference type="Proteomes" id="UP000281553">
    <property type="component" value="Unassembled WGS sequence"/>
</dbReference>
<evidence type="ECO:0000313" key="2">
    <source>
        <dbReference type="EMBL" id="VDK31281.1"/>
    </source>
</evidence>
<organism evidence="2 3">
    <name type="scientific">Dibothriocephalus latus</name>
    <name type="common">Fish tapeworm</name>
    <name type="synonym">Diphyllobothrium latum</name>
    <dbReference type="NCBI Taxonomy" id="60516"/>
    <lineage>
        <taxon>Eukaryota</taxon>
        <taxon>Metazoa</taxon>
        <taxon>Spiralia</taxon>
        <taxon>Lophotrochozoa</taxon>
        <taxon>Platyhelminthes</taxon>
        <taxon>Cestoda</taxon>
        <taxon>Eucestoda</taxon>
        <taxon>Diphyllobothriidea</taxon>
        <taxon>Diphyllobothriidae</taxon>
        <taxon>Dibothriocephalus</taxon>
    </lineage>
</organism>
<feature type="compositionally biased region" description="Polar residues" evidence="1">
    <location>
        <begin position="20"/>
        <end position="29"/>
    </location>
</feature>